<organism evidence="4 5">
    <name type="scientific">Undibacterium parvum</name>
    <dbReference type="NCBI Taxonomy" id="401471"/>
    <lineage>
        <taxon>Bacteria</taxon>
        <taxon>Pseudomonadati</taxon>
        <taxon>Pseudomonadota</taxon>
        <taxon>Betaproteobacteria</taxon>
        <taxon>Burkholderiales</taxon>
        <taxon>Oxalobacteraceae</taxon>
        <taxon>Undibacterium</taxon>
    </lineage>
</organism>
<evidence type="ECO:0000259" key="3">
    <source>
        <dbReference type="PROSITE" id="PS50983"/>
    </source>
</evidence>
<feature type="signal peptide" evidence="2">
    <location>
        <begin position="1"/>
        <end position="27"/>
    </location>
</feature>
<evidence type="ECO:0000256" key="1">
    <source>
        <dbReference type="ARBA" id="ARBA00022729"/>
    </source>
</evidence>
<gene>
    <name evidence="4" type="ORF">EJN92_20890</name>
</gene>
<evidence type="ECO:0000256" key="2">
    <source>
        <dbReference type="SAM" id="SignalP"/>
    </source>
</evidence>
<keyword evidence="1 2" id="KW-0732">Signal</keyword>
<dbReference type="PANTHER" id="PTHR30535:SF34">
    <property type="entry name" value="MOLYBDATE-BINDING PROTEIN MOLA"/>
    <property type="match status" value="1"/>
</dbReference>
<dbReference type="EMBL" id="CP034464">
    <property type="protein sequence ID" value="AZP14236.1"/>
    <property type="molecule type" value="Genomic_DNA"/>
</dbReference>
<reference evidence="4 5" key="1">
    <citation type="journal article" date="2011" name="Int. J. Syst. Evol. Microbiol.">
        <title>Description of Undibacterium oligocarboniphilum sp. nov., isolated from purified water, and Undibacterium pigrum strain CCUG 49012 as the type strain of Undibacterium parvum sp. nov., and emended descriptions of the genus Undibacterium and the species Undibacterium pigrum.</title>
        <authorList>
            <person name="Eder W."/>
            <person name="Wanner G."/>
            <person name="Ludwig W."/>
            <person name="Busse H.J."/>
            <person name="Ziemke-Kageler F."/>
            <person name="Lang E."/>
        </authorList>
    </citation>
    <scope>NUCLEOTIDE SEQUENCE [LARGE SCALE GENOMIC DNA]</scope>
    <source>
        <strain evidence="4 5">DSM 23061</strain>
    </source>
</reference>
<dbReference type="GO" id="GO:0071281">
    <property type="term" value="P:cellular response to iron ion"/>
    <property type="evidence" value="ECO:0007669"/>
    <property type="project" value="TreeGrafter"/>
</dbReference>
<dbReference type="InterPro" id="IPR002491">
    <property type="entry name" value="ABC_transptr_periplasmic_BD"/>
</dbReference>
<dbReference type="SUPFAM" id="SSF53807">
    <property type="entry name" value="Helical backbone' metal receptor"/>
    <property type="match status" value="1"/>
</dbReference>
<name>A0A3Q9BUN2_9BURK</name>
<dbReference type="PANTHER" id="PTHR30535">
    <property type="entry name" value="VITAMIN B12-BINDING PROTEIN"/>
    <property type="match status" value="1"/>
</dbReference>
<feature type="domain" description="Fe/B12 periplasmic-binding" evidence="3">
    <location>
        <begin position="47"/>
        <end position="300"/>
    </location>
</feature>
<dbReference type="Pfam" id="PF01497">
    <property type="entry name" value="Peripla_BP_2"/>
    <property type="match status" value="1"/>
</dbReference>
<keyword evidence="5" id="KW-1185">Reference proteome</keyword>
<dbReference type="Gene3D" id="3.40.50.1980">
    <property type="entry name" value="Nitrogenase molybdenum iron protein domain"/>
    <property type="match status" value="2"/>
</dbReference>
<dbReference type="Proteomes" id="UP000275663">
    <property type="component" value="Chromosome"/>
</dbReference>
<dbReference type="CDD" id="cd01144">
    <property type="entry name" value="BtuF"/>
    <property type="match status" value="1"/>
</dbReference>
<dbReference type="PROSITE" id="PS50983">
    <property type="entry name" value="FE_B12_PBP"/>
    <property type="match status" value="1"/>
</dbReference>
<dbReference type="RefSeq" id="WP_126129597.1">
    <property type="nucleotide sequence ID" value="NZ_CP034464.1"/>
</dbReference>
<dbReference type="OrthoDB" id="6495095at2"/>
<dbReference type="InterPro" id="IPR050902">
    <property type="entry name" value="ABC_Transporter_SBP"/>
</dbReference>
<protein>
    <submittedName>
        <fullName evidence="4">Cobalamin-binding protein</fullName>
    </submittedName>
</protein>
<accession>A0A3Q9BUN2</accession>
<dbReference type="InterPro" id="IPR054828">
    <property type="entry name" value="Vit_B12_bind_prot"/>
</dbReference>
<dbReference type="NCBIfam" id="NF038402">
    <property type="entry name" value="TroA_like"/>
    <property type="match status" value="1"/>
</dbReference>
<proteinExistence type="predicted"/>
<evidence type="ECO:0000313" key="4">
    <source>
        <dbReference type="EMBL" id="AZP14236.1"/>
    </source>
</evidence>
<feature type="chain" id="PRO_5018651933" evidence="2">
    <location>
        <begin position="28"/>
        <end position="314"/>
    </location>
</feature>
<dbReference type="AlphaFoldDB" id="A0A3Q9BUN2"/>
<dbReference type="KEGG" id="upv:EJN92_20890"/>
<evidence type="ECO:0000313" key="5">
    <source>
        <dbReference type="Proteomes" id="UP000275663"/>
    </source>
</evidence>
<sequence length="314" mass="34256">MSEVLKKRSALLACLWLLCLFPNFVLAAISVLDDAGNTITLPAPAKRIISLSPHVTELIFAAGAGDKIVGAVNYSDYPAAAKLIPRVGDNRQLDIERIIAMKPDLLVVWMHGAFERQLEPLRQSGIPYFFSEPHSLENIPETLIKLGSLFGTEKVAGAAALEFRQELAQLRSRYQTRDTVRTFYQVWGKPIFTLNDKNIVSDVIRTCGGENIFGRLPTDAPSVSTEAVLKENPELIISGDSQNQGQSGIVQWKGYGNLLAVKNHNLLALDGDQLNRAGPRIILGAKAVCSAMEAARNKRPANNEIKANTKAGAK</sequence>